<dbReference type="EMBL" id="JBHSAX010000017">
    <property type="protein sequence ID" value="MFC3964257.1"/>
    <property type="molecule type" value="Genomic_DNA"/>
</dbReference>
<evidence type="ECO:0000313" key="2">
    <source>
        <dbReference type="Proteomes" id="UP001595696"/>
    </source>
</evidence>
<reference evidence="2" key="1">
    <citation type="journal article" date="2019" name="Int. J. Syst. Evol. Microbiol.">
        <title>The Global Catalogue of Microorganisms (GCM) 10K type strain sequencing project: providing services to taxonomists for standard genome sequencing and annotation.</title>
        <authorList>
            <consortium name="The Broad Institute Genomics Platform"/>
            <consortium name="The Broad Institute Genome Sequencing Center for Infectious Disease"/>
            <person name="Wu L."/>
            <person name="Ma J."/>
        </authorList>
    </citation>
    <scope>NUCLEOTIDE SEQUENCE [LARGE SCALE GENOMIC DNA]</scope>
    <source>
        <strain evidence="2">CGMCC 4.7330</strain>
    </source>
</reference>
<accession>A0ABV8DVU4</accession>
<sequence length="63" mass="7189">MIVEMHISIIYPTGATFEYRITHTAAEKFRSELARWAPEARVIIDDQVAEGLVEIPCASLWEL</sequence>
<dbReference type="Proteomes" id="UP001595696">
    <property type="component" value="Unassembled WGS sequence"/>
</dbReference>
<gene>
    <name evidence="1" type="ORF">ACFO0B_19910</name>
</gene>
<protein>
    <submittedName>
        <fullName evidence="1">Uncharacterized protein</fullName>
    </submittedName>
</protein>
<name>A0ABV8DVU4_9NOCA</name>
<proteinExistence type="predicted"/>
<dbReference type="RefSeq" id="WP_378614028.1">
    <property type="nucleotide sequence ID" value="NZ_JBHSAX010000017.1"/>
</dbReference>
<organism evidence="1 2">
    <name type="scientific">Nocardia jiangsuensis</name>
    <dbReference type="NCBI Taxonomy" id="1691563"/>
    <lineage>
        <taxon>Bacteria</taxon>
        <taxon>Bacillati</taxon>
        <taxon>Actinomycetota</taxon>
        <taxon>Actinomycetes</taxon>
        <taxon>Mycobacteriales</taxon>
        <taxon>Nocardiaceae</taxon>
        <taxon>Nocardia</taxon>
    </lineage>
</organism>
<comment type="caution">
    <text evidence="1">The sequence shown here is derived from an EMBL/GenBank/DDBJ whole genome shotgun (WGS) entry which is preliminary data.</text>
</comment>
<keyword evidence="2" id="KW-1185">Reference proteome</keyword>
<evidence type="ECO:0000313" key="1">
    <source>
        <dbReference type="EMBL" id="MFC3964257.1"/>
    </source>
</evidence>